<dbReference type="Pfam" id="PF13469">
    <property type="entry name" value="Sulfotransfer_3"/>
    <property type="match status" value="1"/>
</dbReference>
<gene>
    <name evidence="2" type="ORF">IQ230_15755</name>
</gene>
<dbReference type="Proteomes" id="UP000651156">
    <property type="component" value="Unassembled WGS sequence"/>
</dbReference>
<dbReference type="InterPro" id="IPR027417">
    <property type="entry name" value="P-loop_NTPase"/>
</dbReference>
<name>A0ABR9UU01_9CHRO</name>
<dbReference type="EMBL" id="JADEWN010000039">
    <property type="protein sequence ID" value="MBE9191778.1"/>
    <property type="molecule type" value="Genomic_DNA"/>
</dbReference>
<dbReference type="RefSeq" id="WP_193932921.1">
    <property type="nucleotide sequence ID" value="NZ_CAWPMZ010000071.1"/>
</dbReference>
<reference evidence="2 3" key="1">
    <citation type="submission" date="2020-10" db="EMBL/GenBank/DDBJ databases">
        <authorList>
            <person name="Castelo-Branco R."/>
            <person name="Eusebio N."/>
            <person name="Adriana R."/>
            <person name="Vieira A."/>
            <person name="Brugerolle De Fraissinette N."/>
            <person name="Rezende De Castro R."/>
            <person name="Schneider M.P."/>
            <person name="Vasconcelos V."/>
            <person name="Leao P.N."/>
        </authorList>
    </citation>
    <scope>NUCLEOTIDE SEQUENCE [LARGE SCALE GENOMIC DNA]</scope>
    <source>
        <strain evidence="2 3">LEGE 06123</strain>
    </source>
</reference>
<protein>
    <submittedName>
        <fullName evidence="2">Sulfotransferase</fullName>
    </submittedName>
</protein>
<evidence type="ECO:0000313" key="2">
    <source>
        <dbReference type="EMBL" id="MBE9191778.1"/>
    </source>
</evidence>
<keyword evidence="3" id="KW-1185">Reference proteome</keyword>
<evidence type="ECO:0000313" key="3">
    <source>
        <dbReference type="Proteomes" id="UP000651156"/>
    </source>
</evidence>
<proteinExistence type="predicted"/>
<dbReference type="SUPFAM" id="SSF52540">
    <property type="entry name" value="P-loop containing nucleoside triphosphate hydrolases"/>
    <property type="match status" value="1"/>
</dbReference>
<comment type="caution">
    <text evidence="2">The sequence shown here is derived from an EMBL/GenBank/DDBJ whole genome shotgun (WGS) entry which is preliminary data.</text>
</comment>
<evidence type="ECO:0000256" key="1">
    <source>
        <dbReference type="SAM" id="Coils"/>
    </source>
</evidence>
<feature type="coiled-coil region" evidence="1">
    <location>
        <begin position="306"/>
        <end position="393"/>
    </location>
</feature>
<dbReference type="Gene3D" id="3.40.50.300">
    <property type="entry name" value="P-loop containing nucleotide triphosphate hydrolases"/>
    <property type="match status" value="1"/>
</dbReference>
<organism evidence="2 3">
    <name type="scientific">Gloeocapsopsis crepidinum LEGE 06123</name>
    <dbReference type="NCBI Taxonomy" id="588587"/>
    <lineage>
        <taxon>Bacteria</taxon>
        <taxon>Bacillati</taxon>
        <taxon>Cyanobacteriota</taxon>
        <taxon>Cyanophyceae</taxon>
        <taxon>Oscillatoriophycideae</taxon>
        <taxon>Chroococcales</taxon>
        <taxon>Chroococcaceae</taxon>
        <taxon>Gloeocapsopsis</taxon>
    </lineage>
</organism>
<sequence>MQSFAVNSDKTAFIITGMHRSGTSLTAAILQSAGVDVGERLLGANESNAKGHFENIDFFEFHKTVLRSQGIDDAGWTLTETVEVEQQYIDQAKELIAINSKSPYWGWKDPRTTLFLNFWADLLPEAKFILVYRSPWEVVDSLYRRGGENDTIFFSHPDLAVKLWIHYNQKILNFYDRFPDRCILTSVYSIANQLEKNIEAINHKFQVTLANPAPDIFERSLLRVQEANVHRATLVAYYFPEALNIYQELNAKAIQIDQEHQLETIQKVRNSPYKVWAFQDWVDLCKSEKQGKRLQSELERRSHAQLLQTQAELGQSQTQLAQTQAELERSQVQTQAELGQTQAQLAQTQAELERSQAQLAQTQAELGQTHAQLAQTQAQLAQTQVERQQAEATIAAMHTSKFWKLRTAWFTLKKRMGVATHK</sequence>
<accession>A0ABR9UU01</accession>
<keyword evidence="1" id="KW-0175">Coiled coil</keyword>